<dbReference type="Proteomes" id="UP000001072">
    <property type="component" value="Unassembled WGS sequence"/>
</dbReference>
<keyword evidence="2" id="KW-1185">Reference proteome</keyword>
<gene>
    <name evidence="1" type="ORF">MELLADRAFT_56017</name>
</gene>
<dbReference type="OrthoDB" id="2505595at2759"/>
<accession>F4RKP5</accession>
<dbReference type="GeneID" id="18929014"/>
<organism evidence="2">
    <name type="scientific">Melampsora larici-populina (strain 98AG31 / pathotype 3-4-7)</name>
    <name type="common">Poplar leaf rust fungus</name>
    <dbReference type="NCBI Taxonomy" id="747676"/>
    <lineage>
        <taxon>Eukaryota</taxon>
        <taxon>Fungi</taxon>
        <taxon>Dikarya</taxon>
        <taxon>Basidiomycota</taxon>
        <taxon>Pucciniomycotina</taxon>
        <taxon>Pucciniomycetes</taxon>
        <taxon>Pucciniales</taxon>
        <taxon>Melampsoraceae</taxon>
        <taxon>Melampsora</taxon>
    </lineage>
</organism>
<reference evidence="2" key="1">
    <citation type="journal article" date="2011" name="Proc. Natl. Acad. Sci. U.S.A.">
        <title>Obligate biotrophy features unraveled by the genomic analysis of rust fungi.</title>
        <authorList>
            <person name="Duplessis S."/>
            <person name="Cuomo C.A."/>
            <person name="Lin Y.-C."/>
            <person name="Aerts A."/>
            <person name="Tisserant E."/>
            <person name="Veneault-Fourrey C."/>
            <person name="Joly D.L."/>
            <person name="Hacquard S."/>
            <person name="Amselem J."/>
            <person name="Cantarel B.L."/>
            <person name="Chiu R."/>
            <person name="Coutinho P.M."/>
            <person name="Feau N."/>
            <person name="Field M."/>
            <person name="Frey P."/>
            <person name="Gelhaye E."/>
            <person name="Goldberg J."/>
            <person name="Grabherr M.G."/>
            <person name="Kodira C.D."/>
            <person name="Kohler A."/>
            <person name="Kuees U."/>
            <person name="Lindquist E.A."/>
            <person name="Lucas S.M."/>
            <person name="Mago R."/>
            <person name="Mauceli E."/>
            <person name="Morin E."/>
            <person name="Murat C."/>
            <person name="Pangilinan J.L."/>
            <person name="Park R."/>
            <person name="Pearson M."/>
            <person name="Quesneville H."/>
            <person name="Rouhier N."/>
            <person name="Sakthikumar S."/>
            <person name="Salamov A.A."/>
            <person name="Schmutz J."/>
            <person name="Selles B."/>
            <person name="Shapiro H."/>
            <person name="Tanguay P."/>
            <person name="Tuskan G.A."/>
            <person name="Henrissat B."/>
            <person name="Van de Peer Y."/>
            <person name="Rouze P."/>
            <person name="Ellis J.G."/>
            <person name="Dodds P.N."/>
            <person name="Schein J.E."/>
            <person name="Zhong S."/>
            <person name="Hamelin R.C."/>
            <person name="Grigoriev I.V."/>
            <person name="Szabo L.J."/>
            <person name="Martin F."/>
        </authorList>
    </citation>
    <scope>NUCLEOTIDE SEQUENCE [LARGE SCALE GENOMIC DNA]</scope>
    <source>
        <strain evidence="2">98AG31 / pathotype 3-4-7</strain>
    </source>
</reference>
<proteinExistence type="predicted"/>
<dbReference type="KEGG" id="mlr:MELLADRAFT_56017"/>
<protein>
    <submittedName>
        <fullName evidence="1">Uncharacterized protein</fullName>
    </submittedName>
</protein>
<dbReference type="InParanoid" id="F4RKP5"/>
<dbReference type="VEuPathDB" id="FungiDB:MELLADRAFT_56017"/>
<dbReference type="InterPro" id="IPR052055">
    <property type="entry name" value="Hepadnavirus_pol/RT"/>
</dbReference>
<dbReference type="PANTHER" id="PTHR33050:SF7">
    <property type="entry name" value="RIBONUCLEASE H"/>
    <property type="match status" value="1"/>
</dbReference>
<sequence length="78" mass="8928">MNYETSWDDFKQVAKFFKDNPGEWELAVFDWAKAYQQLPVHHSQRKYLIIKDFEGRLWVDLAVGFGGVASCGVFGAPA</sequence>
<dbReference type="AlphaFoldDB" id="F4RKP5"/>
<name>F4RKP5_MELLP</name>
<dbReference type="EMBL" id="GL883105">
    <property type="protein sequence ID" value="EGG07140.1"/>
    <property type="molecule type" value="Genomic_DNA"/>
</dbReference>
<dbReference type="HOGENOM" id="CLU_2622517_0_0_1"/>
<evidence type="ECO:0000313" key="1">
    <source>
        <dbReference type="EMBL" id="EGG07140.1"/>
    </source>
</evidence>
<dbReference type="RefSeq" id="XP_007409582.1">
    <property type="nucleotide sequence ID" value="XM_007409520.1"/>
</dbReference>
<evidence type="ECO:0000313" key="2">
    <source>
        <dbReference type="Proteomes" id="UP000001072"/>
    </source>
</evidence>
<dbReference type="PANTHER" id="PTHR33050">
    <property type="entry name" value="REVERSE TRANSCRIPTASE DOMAIN-CONTAINING PROTEIN"/>
    <property type="match status" value="1"/>
</dbReference>